<proteinExistence type="predicted"/>
<evidence type="ECO:0000313" key="1">
    <source>
        <dbReference type="EMBL" id="KAH3892064.1"/>
    </source>
</evidence>
<gene>
    <name evidence="1" type="ORF">DPMN_016176</name>
</gene>
<organism evidence="1 2">
    <name type="scientific">Dreissena polymorpha</name>
    <name type="common">Zebra mussel</name>
    <name type="synonym">Mytilus polymorpha</name>
    <dbReference type="NCBI Taxonomy" id="45954"/>
    <lineage>
        <taxon>Eukaryota</taxon>
        <taxon>Metazoa</taxon>
        <taxon>Spiralia</taxon>
        <taxon>Lophotrochozoa</taxon>
        <taxon>Mollusca</taxon>
        <taxon>Bivalvia</taxon>
        <taxon>Autobranchia</taxon>
        <taxon>Heteroconchia</taxon>
        <taxon>Euheterodonta</taxon>
        <taxon>Imparidentia</taxon>
        <taxon>Neoheterodontei</taxon>
        <taxon>Myida</taxon>
        <taxon>Dreissenoidea</taxon>
        <taxon>Dreissenidae</taxon>
        <taxon>Dreissena</taxon>
    </lineage>
</organism>
<keyword evidence="2" id="KW-1185">Reference proteome</keyword>
<evidence type="ECO:0000313" key="2">
    <source>
        <dbReference type="Proteomes" id="UP000828390"/>
    </source>
</evidence>
<reference evidence="1" key="1">
    <citation type="journal article" date="2019" name="bioRxiv">
        <title>The Genome of the Zebra Mussel, Dreissena polymorpha: A Resource for Invasive Species Research.</title>
        <authorList>
            <person name="McCartney M.A."/>
            <person name="Auch B."/>
            <person name="Kono T."/>
            <person name="Mallez S."/>
            <person name="Zhang Y."/>
            <person name="Obille A."/>
            <person name="Becker A."/>
            <person name="Abrahante J.E."/>
            <person name="Garbe J."/>
            <person name="Badalamenti J.P."/>
            <person name="Herman A."/>
            <person name="Mangelson H."/>
            <person name="Liachko I."/>
            <person name="Sullivan S."/>
            <person name="Sone E.D."/>
            <person name="Koren S."/>
            <person name="Silverstein K.A.T."/>
            <person name="Beckman K.B."/>
            <person name="Gohl D.M."/>
        </authorList>
    </citation>
    <scope>NUCLEOTIDE SEQUENCE</scope>
    <source>
        <strain evidence="1">Duluth1</strain>
        <tissue evidence="1">Whole animal</tissue>
    </source>
</reference>
<accession>A0A9D4S4C2</accession>
<comment type="caution">
    <text evidence="1">The sequence shown here is derived from an EMBL/GenBank/DDBJ whole genome shotgun (WGS) entry which is preliminary data.</text>
</comment>
<dbReference type="Proteomes" id="UP000828390">
    <property type="component" value="Unassembled WGS sequence"/>
</dbReference>
<protein>
    <submittedName>
        <fullName evidence="1">Uncharacterized protein</fullName>
    </submittedName>
</protein>
<dbReference type="EMBL" id="JAIWYP010000001">
    <property type="protein sequence ID" value="KAH3892064.1"/>
    <property type="molecule type" value="Genomic_DNA"/>
</dbReference>
<reference evidence="1" key="2">
    <citation type="submission" date="2020-11" db="EMBL/GenBank/DDBJ databases">
        <authorList>
            <person name="McCartney M.A."/>
            <person name="Auch B."/>
            <person name="Kono T."/>
            <person name="Mallez S."/>
            <person name="Becker A."/>
            <person name="Gohl D.M."/>
            <person name="Silverstein K.A.T."/>
            <person name="Koren S."/>
            <person name="Bechman K.B."/>
            <person name="Herman A."/>
            <person name="Abrahante J.E."/>
            <person name="Garbe J."/>
        </authorList>
    </citation>
    <scope>NUCLEOTIDE SEQUENCE</scope>
    <source>
        <strain evidence="1">Duluth1</strain>
        <tissue evidence="1">Whole animal</tissue>
    </source>
</reference>
<dbReference type="AlphaFoldDB" id="A0A9D4S4C2"/>
<name>A0A9D4S4C2_DREPO</name>
<sequence>MDDSCVCPYSKEGVLNAVTDLRDHTLDCLTLRMDYRVHSRNKRGMNLSLTGIDVRELRMSGSS</sequence>